<dbReference type="PANTHER" id="PTHR18964:SF173">
    <property type="entry name" value="GLUCOKINASE"/>
    <property type="match status" value="1"/>
</dbReference>
<dbReference type="PANTHER" id="PTHR18964">
    <property type="entry name" value="ROK (REPRESSOR, ORF, KINASE) FAMILY"/>
    <property type="match status" value="1"/>
</dbReference>
<comment type="caution">
    <text evidence="2">The sequence shown here is derived from an EMBL/GenBank/DDBJ whole genome shotgun (WGS) entry which is preliminary data.</text>
</comment>
<dbReference type="Gene3D" id="3.30.420.40">
    <property type="match status" value="2"/>
</dbReference>
<reference evidence="3" key="1">
    <citation type="journal article" date="2019" name="Int. J. Syst. Evol. Microbiol.">
        <title>The Global Catalogue of Microorganisms (GCM) 10K type strain sequencing project: providing services to taxonomists for standard genome sequencing and annotation.</title>
        <authorList>
            <consortium name="The Broad Institute Genomics Platform"/>
            <consortium name="The Broad Institute Genome Sequencing Center for Infectious Disease"/>
            <person name="Wu L."/>
            <person name="Ma J."/>
        </authorList>
    </citation>
    <scope>NUCLEOTIDE SEQUENCE [LARGE SCALE GENOMIC DNA]</scope>
    <source>
        <strain evidence="3">JCM 17939</strain>
    </source>
</reference>
<dbReference type="InterPro" id="IPR043129">
    <property type="entry name" value="ATPase_NBD"/>
</dbReference>
<dbReference type="Pfam" id="PF00480">
    <property type="entry name" value="ROK"/>
    <property type="match status" value="1"/>
</dbReference>
<dbReference type="Proteomes" id="UP001501442">
    <property type="component" value="Unassembled WGS sequence"/>
</dbReference>
<dbReference type="Gene3D" id="1.10.10.10">
    <property type="entry name" value="Winged helix-like DNA-binding domain superfamily/Winged helix DNA-binding domain"/>
    <property type="match status" value="1"/>
</dbReference>
<sequence length="373" mass="38247">MSAAQIIGLVASGQATSRAELARLLGWAPSTVSAHVQELLDSGLLLESGEGRSRGGRRPRLLSVPAGEGVMLAADLGGHHARLAALDGTGRPETVRNLEIDIGSGPEPILDQVMDALEDLGAGRPVLGAGIGLPGPVDLDGVMIGPARMPGWNGYSVRERLGRRFTAPLVVENDANLMAMGETVARGPALRDFVFVKAGTGVGAAVVSDGRLHRGARGFAGDITHNRVPAGGERPCSCGNFGCLETIASGAALVAAVNADGVDVKNTADLVRLARDGHPTVTTNVRFAGRQLGEVLTTIVNFLNPQAVILSGALAACDLFVAAARGVLYERCLPPTTQDLEIGESVAGPDAGLLGIGRLVLDQGVALPAKEPS</sequence>
<dbReference type="RefSeq" id="WP_345440276.1">
    <property type="nucleotide sequence ID" value="NZ_BAABHK010000019.1"/>
</dbReference>
<dbReference type="InterPro" id="IPR000600">
    <property type="entry name" value="ROK"/>
</dbReference>
<evidence type="ECO:0000256" key="1">
    <source>
        <dbReference type="ARBA" id="ARBA00006479"/>
    </source>
</evidence>
<evidence type="ECO:0000313" key="3">
    <source>
        <dbReference type="Proteomes" id="UP001501442"/>
    </source>
</evidence>
<comment type="similarity">
    <text evidence="1">Belongs to the ROK (NagC/XylR) family.</text>
</comment>
<keyword evidence="3" id="KW-1185">Reference proteome</keyword>
<organism evidence="2 3">
    <name type="scientific">Actinoallomurus vinaceus</name>
    <dbReference type="NCBI Taxonomy" id="1080074"/>
    <lineage>
        <taxon>Bacteria</taxon>
        <taxon>Bacillati</taxon>
        <taxon>Actinomycetota</taxon>
        <taxon>Actinomycetes</taxon>
        <taxon>Streptosporangiales</taxon>
        <taxon>Thermomonosporaceae</taxon>
        <taxon>Actinoallomurus</taxon>
    </lineage>
</organism>
<dbReference type="InterPro" id="IPR036390">
    <property type="entry name" value="WH_DNA-bd_sf"/>
</dbReference>
<accession>A0ABP8UQ65</accession>
<dbReference type="Pfam" id="PF12840">
    <property type="entry name" value="HTH_20"/>
    <property type="match status" value="1"/>
</dbReference>
<dbReference type="InterPro" id="IPR036388">
    <property type="entry name" value="WH-like_DNA-bd_sf"/>
</dbReference>
<dbReference type="SUPFAM" id="SSF53067">
    <property type="entry name" value="Actin-like ATPase domain"/>
    <property type="match status" value="1"/>
</dbReference>
<dbReference type="EMBL" id="BAABHK010000019">
    <property type="protein sequence ID" value="GAA4637276.1"/>
    <property type="molecule type" value="Genomic_DNA"/>
</dbReference>
<evidence type="ECO:0000313" key="2">
    <source>
        <dbReference type="EMBL" id="GAA4637276.1"/>
    </source>
</evidence>
<gene>
    <name evidence="2" type="ORF">GCM10023196_090430</name>
</gene>
<dbReference type="SUPFAM" id="SSF46785">
    <property type="entry name" value="Winged helix' DNA-binding domain"/>
    <property type="match status" value="1"/>
</dbReference>
<protein>
    <submittedName>
        <fullName evidence="2">ROK family protein</fullName>
    </submittedName>
</protein>
<proteinExistence type="inferred from homology"/>
<name>A0ABP8UQ65_9ACTN</name>